<dbReference type="GO" id="GO:0016301">
    <property type="term" value="F:kinase activity"/>
    <property type="evidence" value="ECO:0007669"/>
    <property type="project" value="UniProtKB-KW"/>
</dbReference>
<proteinExistence type="predicted"/>
<dbReference type="OrthoDB" id="7366354at2"/>
<protein>
    <submittedName>
        <fullName evidence="2">Ribokinase</fullName>
    </submittedName>
</protein>
<evidence type="ECO:0000313" key="2">
    <source>
        <dbReference type="EMBL" id="RCK44203.1"/>
    </source>
</evidence>
<dbReference type="RefSeq" id="WP_114089934.1">
    <property type="nucleotide sequence ID" value="NZ_JPWH01000021.1"/>
</dbReference>
<evidence type="ECO:0000313" key="3">
    <source>
        <dbReference type="Proteomes" id="UP000252517"/>
    </source>
</evidence>
<organism evidence="2 3">
    <name type="scientific">Thalassospira profundimaris</name>
    <dbReference type="NCBI Taxonomy" id="502049"/>
    <lineage>
        <taxon>Bacteria</taxon>
        <taxon>Pseudomonadati</taxon>
        <taxon>Pseudomonadota</taxon>
        <taxon>Alphaproteobacteria</taxon>
        <taxon>Rhodospirillales</taxon>
        <taxon>Thalassospiraceae</taxon>
        <taxon>Thalassospira</taxon>
    </lineage>
</organism>
<keyword evidence="2" id="KW-0418">Kinase</keyword>
<comment type="caution">
    <text evidence="2">The sequence shown here is derived from an EMBL/GenBank/DDBJ whole genome shotgun (WGS) entry which is preliminary data.</text>
</comment>
<dbReference type="Proteomes" id="UP000252517">
    <property type="component" value="Unassembled WGS sequence"/>
</dbReference>
<keyword evidence="2" id="KW-0808">Transferase</keyword>
<gene>
    <name evidence="2" type="ORF">TH25_20075</name>
</gene>
<sequence length="163" mass="17134">MIPAILAQIGLPLLIKAVGAGLEAIDNPVAKSTAKGLRDMQDLVGQGDVGAAQIAEANRHAEAMMQAELKHDSTVIKAVNKTIRAEITSADAYVRRWRPSFGYAVALTWILMMGAIAAAIVLTPTEAPAIIAALVNTSPIWGVALAVLGISVVKRSSDKRREG</sequence>
<dbReference type="Pfam" id="PF11351">
    <property type="entry name" value="GTA_holin_3TM"/>
    <property type="match status" value="1"/>
</dbReference>
<name>A0A367WRX6_9PROT</name>
<keyword evidence="1" id="KW-0472">Membrane</keyword>
<reference evidence="2 3" key="1">
    <citation type="submission" date="2014-07" db="EMBL/GenBank/DDBJ databases">
        <title>Draft genome sequence of Thalassospira profundimaris S25-3-2.</title>
        <authorList>
            <person name="Lai Q."/>
            <person name="Shao Z."/>
        </authorList>
    </citation>
    <scope>NUCLEOTIDE SEQUENCE [LARGE SCALE GENOMIC DNA]</scope>
    <source>
        <strain evidence="2 3">S25-3-2</strain>
    </source>
</reference>
<keyword evidence="1" id="KW-0812">Transmembrane</keyword>
<keyword evidence="1" id="KW-1133">Transmembrane helix</keyword>
<dbReference type="AlphaFoldDB" id="A0A367WRX6"/>
<dbReference type="InterPro" id="IPR021497">
    <property type="entry name" value="GTA_holin_3TM"/>
</dbReference>
<feature type="transmembrane region" description="Helical" evidence="1">
    <location>
        <begin position="101"/>
        <end position="123"/>
    </location>
</feature>
<accession>A0A367WRX6</accession>
<feature type="transmembrane region" description="Helical" evidence="1">
    <location>
        <begin position="129"/>
        <end position="153"/>
    </location>
</feature>
<dbReference type="EMBL" id="JPWH01000021">
    <property type="protein sequence ID" value="RCK44203.1"/>
    <property type="molecule type" value="Genomic_DNA"/>
</dbReference>
<evidence type="ECO:0000256" key="1">
    <source>
        <dbReference type="SAM" id="Phobius"/>
    </source>
</evidence>